<comment type="caution">
    <text evidence="3">The sequence shown here is derived from an EMBL/GenBank/DDBJ whole genome shotgun (WGS) entry which is preliminary data.</text>
</comment>
<reference evidence="4" key="1">
    <citation type="journal article" date="2019" name="Int. J. Syst. Evol. Microbiol.">
        <title>The Global Catalogue of Microorganisms (GCM) 10K type strain sequencing project: providing services to taxonomists for standard genome sequencing and annotation.</title>
        <authorList>
            <consortium name="The Broad Institute Genomics Platform"/>
            <consortium name="The Broad Institute Genome Sequencing Center for Infectious Disease"/>
            <person name="Wu L."/>
            <person name="Ma J."/>
        </authorList>
    </citation>
    <scope>NUCLEOTIDE SEQUENCE [LARGE SCALE GENOMIC DNA]</scope>
    <source>
        <strain evidence="4">CGMCC 1.12470</strain>
    </source>
</reference>
<dbReference type="RefSeq" id="WP_381078301.1">
    <property type="nucleotide sequence ID" value="NZ_JBHUDX010000009.1"/>
</dbReference>
<evidence type="ECO:0000313" key="4">
    <source>
        <dbReference type="Proteomes" id="UP001597261"/>
    </source>
</evidence>
<dbReference type="Proteomes" id="UP001597261">
    <property type="component" value="Unassembled WGS sequence"/>
</dbReference>
<feature type="region of interest" description="Disordered" evidence="1">
    <location>
        <begin position="33"/>
        <end position="104"/>
    </location>
</feature>
<feature type="compositionally biased region" description="Low complexity" evidence="1">
    <location>
        <begin position="85"/>
        <end position="104"/>
    </location>
</feature>
<evidence type="ECO:0000313" key="3">
    <source>
        <dbReference type="EMBL" id="MFD1657334.1"/>
    </source>
</evidence>
<gene>
    <name evidence="3" type="ORF">ACFSL4_03565</name>
</gene>
<feature type="compositionally biased region" description="Basic and acidic residues" evidence="1">
    <location>
        <begin position="53"/>
        <end position="68"/>
    </location>
</feature>
<dbReference type="EMBL" id="JBHUDX010000009">
    <property type="protein sequence ID" value="MFD1657334.1"/>
    <property type="molecule type" value="Genomic_DNA"/>
</dbReference>
<proteinExistence type="predicted"/>
<feature type="signal peptide" evidence="2">
    <location>
        <begin position="1"/>
        <end position="21"/>
    </location>
</feature>
<feature type="compositionally biased region" description="Low complexity" evidence="1">
    <location>
        <begin position="33"/>
        <end position="46"/>
    </location>
</feature>
<keyword evidence="2" id="KW-0732">Signal</keyword>
<evidence type="ECO:0000256" key="2">
    <source>
        <dbReference type="SAM" id="SignalP"/>
    </source>
</evidence>
<sequence length="104" mass="10410">MHRRISSKSLRVLAAGVTATATLTVVGATGHAAGATATPTGTYPTVSPAGLPRGERGWEGPAETERRRGSQLPAAAATAGWPRCTHTPATTPATARATAADPAP</sequence>
<organism evidence="3 4">
    <name type="scientific">Streptomyces caeni</name>
    <dbReference type="NCBI Taxonomy" id="2307231"/>
    <lineage>
        <taxon>Bacteria</taxon>
        <taxon>Bacillati</taxon>
        <taxon>Actinomycetota</taxon>
        <taxon>Actinomycetes</taxon>
        <taxon>Kitasatosporales</taxon>
        <taxon>Streptomycetaceae</taxon>
        <taxon>Streptomyces</taxon>
    </lineage>
</organism>
<evidence type="ECO:0000256" key="1">
    <source>
        <dbReference type="SAM" id="MobiDB-lite"/>
    </source>
</evidence>
<protein>
    <submittedName>
        <fullName evidence="3">Uncharacterized protein</fullName>
    </submittedName>
</protein>
<feature type="chain" id="PRO_5045261404" evidence="2">
    <location>
        <begin position="22"/>
        <end position="104"/>
    </location>
</feature>
<accession>A0ABW4IJ30</accession>
<keyword evidence="4" id="KW-1185">Reference proteome</keyword>
<name>A0ABW4IJ30_9ACTN</name>